<organism evidence="1 2">
    <name type="scientific">Entomophthora muscae</name>
    <dbReference type="NCBI Taxonomy" id="34485"/>
    <lineage>
        <taxon>Eukaryota</taxon>
        <taxon>Fungi</taxon>
        <taxon>Fungi incertae sedis</taxon>
        <taxon>Zoopagomycota</taxon>
        <taxon>Entomophthoromycotina</taxon>
        <taxon>Entomophthoromycetes</taxon>
        <taxon>Entomophthorales</taxon>
        <taxon>Entomophthoraceae</taxon>
        <taxon>Entomophthora</taxon>
    </lineage>
</organism>
<protein>
    <submittedName>
        <fullName evidence="1">Uncharacterized protein</fullName>
    </submittedName>
</protein>
<accession>A0ACC2URA1</accession>
<dbReference type="EMBL" id="QTSX02000054">
    <property type="protein sequence ID" value="KAJ9089307.1"/>
    <property type="molecule type" value="Genomic_DNA"/>
</dbReference>
<comment type="caution">
    <text evidence="1">The sequence shown here is derived from an EMBL/GenBank/DDBJ whole genome shotgun (WGS) entry which is preliminary data.</text>
</comment>
<reference evidence="1" key="1">
    <citation type="submission" date="2022-04" db="EMBL/GenBank/DDBJ databases">
        <title>Genome of the entomopathogenic fungus Entomophthora muscae.</title>
        <authorList>
            <person name="Elya C."/>
            <person name="Lovett B.R."/>
            <person name="Lee E."/>
            <person name="Macias A.M."/>
            <person name="Hajek A.E."/>
            <person name="De Bivort B.L."/>
            <person name="Kasson M.T."/>
            <person name="De Fine Licht H.H."/>
            <person name="Stajich J.E."/>
        </authorList>
    </citation>
    <scope>NUCLEOTIDE SEQUENCE</scope>
    <source>
        <strain evidence="1">Berkeley</strain>
    </source>
</reference>
<evidence type="ECO:0000313" key="1">
    <source>
        <dbReference type="EMBL" id="KAJ9089307.1"/>
    </source>
</evidence>
<proteinExistence type="predicted"/>
<evidence type="ECO:0000313" key="2">
    <source>
        <dbReference type="Proteomes" id="UP001165960"/>
    </source>
</evidence>
<sequence>MVDQAFGVSQQLDQVPIRFKAVQVADSLPFFVRMGNIQVKLSGPIMVGLSHNIIAGLDWLCHNCPYIDWDTSVITLNRNEVGFQIYPVEMSKLLHNTVFVRITGTGFYNFKGRKLDFNQCSVEVIRAEPSAAPSLMVGQAFQKQHLKKRYLNF</sequence>
<dbReference type="Proteomes" id="UP001165960">
    <property type="component" value="Unassembled WGS sequence"/>
</dbReference>
<name>A0ACC2URA1_9FUNG</name>
<keyword evidence="2" id="KW-1185">Reference proteome</keyword>
<gene>
    <name evidence="1" type="ORF">DSO57_1014261</name>
</gene>